<dbReference type="EMBL" id="FOAZ01000002">
    <property type="protein sequence ID" value="SEK53345.1"/>
    <property type="molecule type" value="Genomic_DNA"/>
</dbReference>
<dbReference type="eggNOG" id="COG4320">
    <property type="taxonomic scope" value="Bacteria"/>
</dbReference>
<evidence type="ECO:0000313" key="2">
    <source>
        <dbReference type="EMBL" id="SEK53345.1"/>
    </source>
</evidence>
<protein>
    <submittedName>
        <fullName evidence="2">Uncharacterized conserved protein, DUF2252 family</fullName>
    </submittedName>
</protein>
<proteinExistence type="predicted"/>
<feature type="compositionally biased region" description="Low complexity" evidence="1">
    <location>
        <begin position="37"/>
        <end position="59"/>
    </location>
</feature>
<feature type="region of interest" description="Disordered" evidence="1">
    <location>
        <begin position="1"/>
        <end position="103"/>
    </location>
</feature>
<dbReference type="PANTHER" id="PTHR39441">
    <property type="entry name" value="DUF2252 DOMAIN-CONTAINING PROTEIN"/>
    <property type="match status" value="1"/>
</dbReference>
<dbReference type="Proteomes" id="UP000183015">
    <property type="component" value="Unassembled WGS sequence"/>
</dbReference>
<evidence type="ECO:0000256" key="1">
    <source>
        <dbReference type="SAM" id="MobiDB-lite"/>
    </source>
</evidence>
<sequence>MATGSQSAHKAQQKRSGQAAQKPAHKPAHKATHKSTSKAAPTSAAKSGAAKSGAAKSAPVKPTPVRSGPAAAERVAEEARGREARKLVPRSSQGGWSPPKDRFDPISILEAQAASRVPELVPIRYGRMAATEFAFLRGGPAIMAADLASTANTGITVQLCGDAHLSNFGFYASPERALLFDLNDFDETLPGPFEWDVKRLAASVAVAARQNGDTEGAARRAAQAAAQGYREHMRELAEWTELDVWYERVDTEELLGEVRKRNRAVAEQTLTKARNRTSLQALEKLTEPGPDGEPRIMHDPPLLQPIGIRDMGIVQETYEDFLNSMQEDRRALLQRFRLVDAAMKVVGVGSVGTRCFIGLLAGTTVGDPLMLQIKEAEQSVLAEHLAPSRHRHQGERVVTGQRLMQAASDIFLGWATGPAGRFFYFRQLRDMKGAVEIEKLDAKMLLRYAQVCGRTLARAHARSGPRAEIAEYLGRSDTFDRAVADWAVGYGEQTHRDHKALMEAIAQGRVQAVTDV</sequence>
<feature type="compositionally biased region" description="Basic residues" evidence="1">
    <location>
        <begin position="23"/>
        <end position="36"/>
    </location>
</feature>
<dbReference type="STRING" id="235985.SAMN05414137_102341"/>
<dbReference type="Pfam" id="PF10009">
    <property type="entry name" value="DUF2252"/>
    <property type="match status" value="1"/>
</dbReference>
<dbReference type="InterPro" id="IPR018721">
    <property type="entry name" value="DUF2252"/>
</dbReference>
<organism evidence="2 3">
    <name type="scientific">Streptacidiphilus jiangxiensis</name>
    <dbReference type="NCBI Taxonomy" id="235985"/>
    <lineage>
        <taxon>Bacteria</taxon>
        <taxon>Bacillati</taxon>
        <taxon>Actinomycetota</taxon>
        <taxon>Actinomycetes</taxon>
        <taxon>Kitasatosporales</taxon>
        <taxon>Streptomycetaceae</taxon>
        <taxon>Streptacidiphilus</taxon>
    </lineage>
</organism>
<name>A0A1H7HYN7_STRJI</name>
<reference evidence="3" key="1">
    <citation type="submission" date="2016-10" db="EMBL/GenBank/DDBJ databases">
        <authorList>
            <person name="Varghese N."/>
        </authorList>
    </citation>
    <scope>NUCLEOTIDE SEQUENCE [LARGE SCALE GENOMIC DNA]</scope>
    <source>
        <strain evidence="3">DSM 45096 / BCRC 16803 / CGMCC 4.1857 / CIP 109030 / JCM 12277 / KCTC 19219 / NBRC 100920 / 33214</strain>
    </source>
</reference>
<keyword evidence="3" id="KW-1185">Reference proteome</keyword>
<accession>A0A1H7HYN7</accession>
<gene>
    <name evidence="2" type="ORF">SAMN05414137_102341</name>
</gene>
<dbReference type="PANTHER" id="PTHR39441:SF1">
    <property type="entry name" value="DUF2252 DOMAIN-CONTAINING PROTEIN"/>
    <property type="match status" value="1"/>
</dbReference>
<evidence type="ECO:0000313" key="3">
    <source>
        <dbReference type="Proteomes" id="UP000183015"/>
    </source>
</evidence>
<feature type="compositionally biased region" description="Polar residues" evidence="1">
    <location>
        <begin position="1"/>
        <end position="16"/>
    </location>
</feature>
<feature type="compositionally biased region" description="Basic and acidic residues" evidence="1">
    <location>
        <begin position="74"/>
        <end position="86"/>
    </location>
</feature>
<dbReference type="RefSeq" id="WP_082015387.1">
    <property type="nucleotide sequence ID" value="NZ_BBPN01000033.1"/>
</dbReference>
<dbReference type="AlphaFoldDB" id="A0A1H7HYN7"/>